<organism evidence="2">
    <name type="scientific">marine sediment metagenome</name>
    <dbReference type="NCBI Taxonomy" id="412755"/>
    <lineage>
        <taxon>unclassified sequences</taxon>
        <taxon>metagenomes</taxon>
        <taxon>ecological metagenomes</taxon>
    </lineage>
</organism>
<evidence type="ECO:0008006" key="3">
    <source>
        <dbReference type="Google" id="ProtNLM"/>
    </source>
</evidence>
<feature type="region of interest" description="Disordered" evidence="1">
    <location>
        <begin position="120"/>
        <end position="139"/>
    </location>
</feature>
<reference evidence="2" key="1">
    <citation type="journal article" date="2015" name="Nature">
        <title>Complex archaea that bridge the gap between prokaryotes and eukaryotes.</title>
        <authorList>
            <person name="Spang A."/>
            <person name="Saw J.H."/>
            <person name="Jorgensen S.L."/>
            <person name="Zaremba-Niedzwiedzka K."/>
            <person name="Martijn J."/>
            <person name="Lind A.E."/>
            <person name="van Eijk R."/>
            <person name="Schleper C."/>
            <person name="Guy L."/>
            <person name="Ettema T.J."/>
        </authorList>
    </citation>
    <scope>NUCLEOTIDE SEQUENCE</scope>
</reference>
<gene>
    <name evidence="2" type="ORF">LCGC14_1827050</name>
</gene>
<dbReference type="EMBL" id="LAZR01017982">
    <property type="protein sequence ID" value="KKL98169.1"/>
    <property type="molecule type" value="Genomic_DNA"/>
</dbReference>
<evidence type="ECO:0000313" key="2">
    <source>
        <dbReference type="EMBL" id="KKL98169.1"/>
    </source>
</evidence>
<sequence>MNNDLIESTELLFKMALETMKKKNADYGGGEVSSMRNFELSADIAGISMSKGILVRLMDKMTRIGNLMDKEAQVENETIFDTIQDGINYLAILLHALRIEGKGISKGEIEVGDATTLKYTPGIRDENIPSPRRSPLIPQ</sequence>
<protein>
    <recommendedName>
        <fullName evidence="3">Nucleotide modification associated domain-containing protein</fullName>
    </recommendedName>
</protein>
<name>A0A0F9GH37_9ZZZZ</name>
<evidence type="ECO:0000256" key="1">
    <source>
        <dbReference type="SAM" id="MobiDB-lite"/>
    </source>
</evidence>
<accession>A0A0F9GH37</accession>
<comment type="caution">
    <text evidence="2">The sequence shown here is derived from an EMBL/GenBank/DDBJ whole genome shotgun (WGS) entry which is preliminary data.</text>
</comment>
<dbReference type="AlphaFoldDB" id="A0A0F9GH37"/>
<proteinExistence type="predicted"/>